<dbReference type="SUPFAM" id="SSF50249">
    <property type="entry name" value="Nucleic acid-binding proteins"/>
    <property type="match status" value="1"/>
</dbReference>
<dbReference type="Pfam" id="PF01796">
    <property type="entry name" value="OB_ChsH2_C"/>
    <property type="match status" value="1"/>
</dbReference>
<proteinExistence type="predicted"/>
<evidence type="ECO:0000313" key="3">
    <source>
        <dbReference type="Proteomes" id="UP000465361"/>
    </source>
</evidence>
<evidence type="ECO:0000313" key="2">
    <source>
        <dbReference type="EMBL" id="GFG76696.1"/>
    </source>
</evidence>
<feature type="domain" description="ChsH2 C-terminal OB-fold" evidence="1">
    <location>
        <begin position="64"/>
        <end position="128"/>
    </location>
</feature>
<accession>A0A7I9Y3P1</accession>
<comment type="caution">
    <text evidence="2">The sequence shown here is derived from an EMBL/GenBank/DDBJ whole genome shotgun (WGS) entry which is preliminary data.</text>
</comment>
<protein>
    <recommendedName>
        <fullName evidence="1">ChsH2 C-terminal OB-fold domain-containing protein</fullName>
    </recommendedName>
</protein>
<dbReference type="AlphaFoldDB" id="A0A7I9Y3P1"/>
<reference evidence="2 3" key="1">
    <citation type="journal article" date="2019" name="Emerg. Microbes Infect.">
        <title>Comprehensive subspecies identification of 175 nontuberculous mycobacteria species based on 7547 genomic profiles.</title>
        <authorList>
            <person name="Matsumoto Y."/>
            <person name="Kinjo T."/>
            <person name="Motooka D."/>
            <person name="Nabeya D."/>
            <person name="Jung N."/>
            <person name="Uechi K."/>
            <person name="Horii T."/>
            <person name="Iida T."/>
            <person name="Fujita J."/>
            <person name="Nakamura S."/>
        </authorList>
    </citation>
    <scope>NUCLEOTIDE SEQUENCE [LARGE SCALE GENOMIC DNA]</scope>
    <source>
        <strain evidence="2 3">JCM 17322</strain>
    </source>
</reference>
<dbReference type="InterPro" id="IPR052513">
    <property type="entry name" value="Thioester_dehydratase-like"/>
</dbReference>
<evidence type="ECO:0000259" key="1">
    <source>
        <dbReference type="Pfam" id="PF01796"/>
    </source>
</evidence>
<name>A0A7I9Y3P1_9MYCO</name>
<dbReference type="Proteomes" id="UP000465361">
    <property type="component" value="Unassembled WGS sequence"/>
</dbReference>
<dbReference type="InterPro" id="IPR012340">
    <property type="entry name" value="NA-bd_OB-fold"/>
</dbReference>
<dbReference type="InterPro" id="IPR002878">
    <property type="entry name" value="ChsH2_C"/>
</dbReference>
<dbReference type="PANTHER" id="PTHR34075:SF5">
    <property type="entry name" value="BLR3430 PROTEIN"/>
    <property type="match status" value="1"/>
</dbReference>
<sequence length="146" mass="15740">MFVAAEPDSPAAPARILPDHQRGQPFWTGGASGQLLIEHCDQCARWVHPPVGQCCECGSPLVARPVSGRGTVFTYTVNFHPFNPGVPVPYIIAIIELAEQQDLRLAANIVDCEPDSVFCGMPVEVRFERQGSGPDAVFVPVFAPAN</sequence>
<dbReference type="Gene3D" id="6.10.30.10">
    <property type="match status" value="1"/>
</dbReference>
<organism evidence="2 3">
    <name type="scientific">Mycobacterium botniense</name>
    <dbReference type="NCBI Taxonomy" id="84962"/>
    <lineage>
        <taxon>Bacteria</taxon>
        <taxon>Bacillati</taxon>
        <taxon>Actinomycetota</taxon>
        <taxon>Actinomycetes</taxon>
        <taxon>Mycobacteriales</taxon>
        <taxon>Mycobacteriaceae</taxon>
        <taxon>Mycobacterium</taxon>
    </lineage>
</organism>
<keyword evidence="3" id="KW-1185">Reference proteome</keyword>
<dbReference type="PANTHER" id="PTHR34075">
    <property type="entry name" value="BLR3430 PROTEIN"/>
    <property type="match status" value="1"/>
</dbReference>
<dbReference type="EMBL" id="BLKW01000004">
    <property type="protein sequence ID" value="GFG76696.1"/>
    <property type="molecule type" value="Genomic_DNA"/>
</dbReference>
<gene>
    <name evidence="2" type="ORF">MBOT_40610</name>
</gene>